<dbReference type="PROSITE" id="PS51030">
    <property type="entry name" value="NUCLEAR_REC_DBD_2"/>
    <property type="match status" value="1"/>
</dbReference>
<evidence type="ECO:0000256" key="4">
    <source>
        <dbReference type="ARBA" id="ARBA00022771"/>
    </source>
</evidence>
<keyword evidence="9" id="KW-0675">Receptor</keyword>
<dbReference type="GO" id="GO:0000978">
    <property type="term" value="F:RNA polymerase II cis-regulatory region sequence-specific DNA binding"/>
    <property type="evidence" value="ECO:0007669"/>
    <property type="project" value="InterPro"/>
</dbReference>
<evidence type="ECO:0000256" key="10">
    <source>
        <dbReference type="ARBA" id="ARBA00023242"/>
    </source>
</evidence>
<dbReference type="SMART" id="SM00399">
    <property type="entry name" value="ZnF_C4"/>
    <property type="match status" value="1"/>
</dbReference>
<evidence type="ECO:0000256" key="7">
    <source>
        <dbReference type="ARBA" id="ARBA00023125"/>
    </source>
</evidence>
<evidence type="ECO:0000256" key="3">
    <source>
        <dbReference type="ARBA" id="ARBA00022723"/>
    </source>
</evidence>
<dbReference type="InterPro" id="IPR013088">
    <property type="entry name" value="Znf_NHR/GATA"/>
</dbReference>
<accession>A0AAD4MP37</accession>
<protein>
    <submittedName>
        <fullName evidence="13">Zinc finger, c4 type (Two domains) domain-containing protein</fullName>
    </submittedName>
</protein>
<evidence type="ECO:0000256" key="2">
    <source>
        <dbReference type="ARBA" id="ARBA00005993"/>
    </source>
</evidence>
<keyword evidence="14" id="KW-1185">Reference proteome</keyword>
<gene>
    <name evidence="13" type="ORF">DdX_17145</name>
</gene>
<dbReference type="CDD" id="cd06960">
    <property type="entry name" value="NR_DBD_HNF4A"/>
    <property type="match status" value="1"/>
</dbReference>
<dbReference type="PRINTS" id="PR00047">
    <property type="entry name" value="STROIDFINGER"/>
</dbReference>
<keyword evidence="7" id="KW-0238">DNA-binding</keyword>
<name>A0AAD4MP37_9BILA</name>
<dbReference type="AlphaFoldDB" id="A0AAD4MP37"/>
<sequence length="386" mass="43311">MESVYNAHPNIDASGPNTSHEWLSSGSSSKALATSVDSLEYLTSTCSELQNGQLKPKNFARDVEMPTKCLVCGHPTNCCHYDVPSCNGCKSFFRRSLLSSKIHECKLNGMCSRMHGANRCRACRFDRCILAGMNPRAMQFPASVDVAKLSDIVTKGRRYLSQKYGERCPVTIGTTSPVFEETIESKTIQSLVYVEIKIQKIRESSRWLSESVISRSIRELLSNQENVLAHADQYPKEYNWPLSMEEAIKLEASKGRPSWLSLDIFLCIEMTQISQRHKSVRDTTVTVDLTLTISCPIYIARRRRRRASPVVGRGAPDLLPWNVRELRTYTPEQQLLEGRRPEIVSCCSTPEQPNLTADGGGHTDTDEGILMAVREAMTNPISRCAR</sequence>
<evidence type="ECO:0000256" key="8">
    <source>
        <dbReference type="ARBA" id="ARBA00023163"/>
    </source>
</evidence>
<dbReference type="PROSITE" id="PS00031">
    <property type="entry name" value="NUCLEAR_REC_DBD_1"/>
    <property type="match status" value="1"/>
</dbReference>
<dbReference type="GO" id="GO:0005634">
    <property type="term" value="C:nucleus"/>
    <property type="evidence" value="ECO:0007669"/>
    <property type="project" value="UniProtKB-SubCell"/>
</dbReference>
<proteinExistence type="inferred from homology"/>
<feature type="region of interest" description="Disordered" evidence="11">
    <location>
        <begin position="1"/>
        <end position="22"/>
    </location>
</feature>
<dbReference type="Proteomes" id="UP001201812">
    <property type="component" value="Unassembled WGS sequence"/>
</dbReference>
<evidence type="ECO:0000313" key="14">
    <source>
        <dbReference type="Proteomes" id="UP001201812"/>
    </source>
</evidence>
<comment type="subcellular location">
    <subcellularLocation>
        <location evidence="1">Nucleus</location>
    </subcellularLocation>
</comment>
<evidence type="ECO:0000256" key="6">
    <source>
        <dbReference type="ARBA" id="ARBA00023015"/>
    </source>
</evidence>
<dbReference type="InterPro" id="IPR001628">
    <property type="entry name" value="Znf_hrmn_rcpt"/>
</dbReference>
<dbReference type="Gene3D" id="3.30.50.10">
    <property type="entry name" value="Erythroid Transcription Factor GATA-1, subunit A"/>
    <property type="match status" value="1"/>
</dbReference>
<feature type="domain" description="Nuclear receptor" evidence="12">
    <location>
        <begin position="66"/>
        <end position="140"/>
    </location>
</feature>
<evidence type="ECO:0000256" key="1">
    <source>
        <dbReference type="ARBA" id="ARBA00004123"/>
    </source>
</evidence>
<dbReference type="SUPFAM" id="SSF57716">
    <property type="entry name" value="Glucocorticoid receptor-like (DNA-binding domain)"/>
    <property type="match status" value="1"/>
</dbReference>
<dbReference type="PANTHER" id="PTHR24083">
    <property type="entry name" value="NUCLEAR HORMONE RECEPTOR"/>
    <property type="match status" value="1"/>
</dbReference>
<evidence type="ECO:0000259" key="12">
    <source>
        <dbReference type="PROSITE" id="PS51030"/>
    </source>
</evidence>
<dbReference type="InterPro" id="IPR050274">
    <property type="entry name" value="Nuclear_hormone_rcpt_NR2"/>
</dbReference>
<keyword evidence="6" id="KW-0805">Transcription regulation</keyword>
<dbReference type="GO" id="GO:0008270">
    <property type="term" value="F:zinc ion binding"/>
    <property type="evidence" value="ECO:0007669"/>
    <property type="project" value="UniProtKB-KW"/>
</dbReference>
<dbReference type="Pfam" id="PF00105">
    <property type="entry name" value="zf-C4"/>
    <property type="match status" value="1"/>
</dbReference>
<evidence type="ECO:0000256" key="5">
    <source>
        <dbReference type="ARBA" id="ARBA00022833"/>
    </source>
</evidence>
<keyword evidence="5" id="KW-0862">Zinc</keyword>
<keyword evidence="10" id="KW-0539">Nucleus</keyword>
<evidence type="ECO:0000313" key="13">
    <source>
        <dbReference type="EMBL" id="KAI1699722.1"/>
    </source>
</evidence>
<comment type="similarity">
    <text evidence="2">Belongs to the nuclear hormone receptor family.</text>
</comment>
<comment type="caution">
    <text evidence="13">The sequence shown here is derived from an EMBL/GenBank/DDBJ whole genome shotgun (WGS) entry which is preliminary data.</text>
</comment>
<keyword evidence="8" id="KW-0804">Transcription</keyword>
<keyword evidence="4" id="KW-0863">Zinc-finger</keyword>
<dbReference type="GO" id="GO:0003700">
    <property type="term" value="F:DNA-binding transcription factor activity"/>
    <property type="evidence" value="ECO:0007669"/>
    <property type="project" value="InterPro"/>
</dbReference>
<dbReference type="EMBL" id="JAKKPZ010000169">
    <property type="protein sequence ID" value="KAI1699722.1"/>
    <property type="molecule type" value="Genomic_DNA"/>
</dbReference>
<evidence type="ECO:0000256" key="11">
    <source>
        <dbReference type="SAM" id="MobiDB-lite"/>
    </source>
</evidence>
<reference evidence="13" key="1">
    <citation type="submission" date="2022-01" db="EMBL/GenBank/DDBJ databases">
        <title>Genome Sequence Resource for Two Populations of Ditylenchus destructor, the Migratory Endoparasitic Phytonematode.</title>
        <authorList>
            <person name="Zhang H."/>
            <person name="Lin R."/>
            <person name="Xie B."/>
        </authorList>
    </citation>
    <scope>NUCLEOTIDE SEQUENCE</scope>
    <source>
        <strain evidence="13">BazhouSP</strain>
    </source>
</reference>
<dbReference type="InterPro" id="IPR049636">
    <property type="entry name" value="HNF4-like_DBD"/>
</dbReference>
<evidence type="ECO:0000256" key="9">
    <source>
        <dbReference type="ARBA" id="ARBA00023170"/>
    </source>
</evidence>
<organism evidence="13 14">
    <name type="scientific">Ditylenchus destructor</name>
    <dbReference type="NCBI Taxonomy" id="166010"/>
    <lineage>
        <taxon>Eukaryota</taxon>
        <taxon>Metazoa</taxon>
        <taxon>Ecdysozoa</taxon>
        <taxon>Nematoda</taxon>
        <taxon>Chromadorea</taxon>
        <taxon>Rhabditida</taxon>
        <taxon>Tylenchina</taxon>
        <taxon>Tylenchomorpha</taxon>
        <taxon>Sphaerularioidea</taxon>
        <taxon>Anguinidae</taxon>
        <taxon>Anguininae</taxon>
        <taxon>Ditylenchus</taxon>
    </lineage>
</organism>
<keyword evidence="3" id="KW-0479">Metal-binding</keyword>